<evidence type="ECO:0000256" key="4">
    <source>
        <dbReference type="ARBA" id="ARBA00022729"/>
    </source>
</evidence>
<name>A0ABN1PKL8_9PSEU</name>
<evidence type="ECO:0000313" key="6">
    <source>
        <dbReference type="EMBL" id="GAA0929518.1"/>
    </source>
</evidence>
<dbReference type="SUPFAM" id="SSF53807">
    <property type="entry name" value="Helical backbone' metal receptor"/>
    <property type="match status" value="1"/>
</dbReference>
<keyword evidence="7" id="KW-1185">Reference proteome</keyword>
<evidence type="ECO:0000256" key="2">
    <source>
        <dbReference type="ARBA" id="ARBA00022448"/>
    </source>
</evidence>
<dbReference type="RefSeq" id="WP_343940624.1">
    <property type="nucleotide sequence ID" value="NZ_BAAAHP010000046.1"/>
</dbReference>
<dbReference type="PANTHER" id="PTHR42953:SF1">
    <property type="entry name" value="METAL-BINDING PROTEIN HI_0362-RELATED"/>
    <property type="match status" value="1"/>
</dbReference>
<feature type="signal peptide" evidence="5">
    <location>
        <begin position="1"/>
        <end position="22"/>
    </location>
</feature>
<evidence type="ECO:0000256" key="5">
    <source>
        <dbReference type="SAM" id="SignalP"/>
    </source>
</evidence>
<dbReference type="PANTHER" id="PTHR42953">
    <property type="entry name" value="HIGH-AFFINITY ZINC UPTAKE SYSTEM PROTEIN ZNUA-RELATED"/>
    <property type="match status" value="1"/>
</dbReference>
<dbReference type="InterPro" id="IPR050492">
    <property type="entry name" value="Bact_metal-bind_prot9"/>
</dbReference>
<evidence type="ECO:0000313" key="7">
    <source>
        <dbReference type="Proteomes" id="UP001499967"/>
    </source>
</evidence>
<sequence length="336" mass="34463">MPIRRAAVAALAVLTVAGCSSGAESPADAPAAEGATVPVVASTNVYGSIVEAVGGSRVSVDSLIDDPGADPHSYETTPADAAAVGRARLVVLNGGGYDDFVGQLVASSGTNPTVIDVAHVSGLATTEDAHADDAHADQEYEDHAEAEGEEHGHDHGEFNEHFWYSLPTVQKVATRVATDLGTVDPEGAAEFTANAKAFNARVAELITRTEAIGAARPDARVAVTEPVPGYLVETAGLTDVTPAEFTEAIEEDTDPPASVLRETLALFSDDPVRALIVNAQTETPSTDQVREAAQTAGVPVVEMTETMPEGVTGYADWMSGQIDALAGALGATSSGS</sequence>
<protein>
    <submittedName>
        <fullName evidence="6">Metal ABC transporter solute-binding protein</fullName>
    </submittedName>
</protein>
<evidence type="ECO:0000256" key="1">
    <source>
        <dbReference type="ARBA" id="ARBA00004196"/>
    </source>
</evidence>
<keyword evidence="4 5" id="KW-0732">Signal</keyword>
<dbReference type="Pfam" id="PF01297">
    <property type="entry name" value="ZnuA"/>
    <property type="match status" value="1"/>
</dbReference>
<comment type="subcellular location">
    <subcellularLocation>
        <location evidence="1">Cell envelope</location>
    </subcellularLocation>
</comment>
<dbReference type="PROSITE" id="PS51257">
    <property type="entry name" value="PROKAR_LIPOPROTEIN"/>
    <property type="match status" value="1"/>
</dbReference>
<comment type="caution">
    <text evidence="6">The sequence shown here is derived from an EMBL/GenBank/DDBJ whole genome shotgun (WGS) entry which is preliminary data.</text>
</comment>
<keyword evidence="3" id="KW-0479">Metal-binding</keyword>
<keyword evidence="2" id="KW-0813">Transport</keyword>
<proteinExistence type="predicted"/>
<reference evidence="6 7" key="1">
    <citation type="journal article" date="2019" name="Int. J. Syst. Evol. Microbiol.">
        <title>The Global Catalogue of Microorganisms (GCM) 10K type strain sequencing project: providing services to taxonomists for standard genome sequencing and annotation.</title>
        <authorList>
            <consortium name="The Broad Institute Genomics Platform"/>
            <consortium name="The Broad Institute Genome Sequencing Center for Infectious Disease"/>
            <person name="Wu L."/>
            <person name="Ma J."/>
        </authorList>
    </citation>
    <scope>NUCLEOTIDE SEQUENCE [LARGE SCALE GENOMIC DNA]</scope>
    <source>
        <strain evidence="6 7">JCM 11117</strain>
    </source>
</reference>
<accession>A0ABN1PKL8</accession>
<evidence type="ECO:0000256" key="3">
    <source>
        <dbReference type="ARBA" id="ARBA00022723"/>
    </source>
</evidence>
<organism evidence="6 7">
    <name type="scientific">Pseudonocardia zijingensis</name>
    <dbReference type="NCBI Taxonomy" id="153376"/>
    <lineage>
        <taxon>Bacteria</taxon>
        <taxon>Bacillati</taxon>
        <taxon>Actinomycetota</taxon>
        <taxon>Actinomycetes</taxon>
        <taxon>Pseudonocardiales</taxon>
        <taxon>Pseudonocardiaceae</taxon>
        <taxon>Pseudonocardia</taxon>
    </lineage>
</organism>
<dbReference type="InterPro" id="IPR006127">
    <property type="entry name" value="ZnuA-like"/>
</dbReference>
<dbReference type="EMBL" id="BAAAHP010000046">
    <property type="protein sequence ID" value="GAA0929518.1"/>
    <property type="molecule type" value="Genomic_DNA"/>
</dbReference>
<dbReference type="Gene3D" id="3.40.50.1980">
    <property type="entry name" value="Nitrogenase molybdenum iron protein domain"/>
    <property type="match status" value="2"/>
</dbReference>
<gene>
    <name evidence="6" type="ORF">GCM10009559_16340</name>
</gene>
<feature type="chain" id="PRO_5046765225" evidence="5">
    <location>
        <begin position="23"/>
        <end position="336"/>
    </location>
</feature>
<dbReference type="Proteomes" id="UP001499967">
    <property type="component" value="Unassembled WGS sequence"/>
</dbReference>